<gene>
    <name evidence="1" type="ORF">BV25DRAFT_1912471</name>
</gene>
<organism evidence="1 2">
    <name type="scientific">Artomyces pyxidatus</name>
    <dbReference type="NCBI Taxonomy" id="48021"/>
    <lineage>
        <taxon>Eukaryota</taxon>
        <taxon>Fungi</taxon>
        <taxon>Dikarya</taxon>
        <taxon>Basidiomycota</taxon>
        <taxon>Agaricomycotina</taxon>
        <taxon>Agaricomycetes</taxon>
        <taxon>Russulales</taxon>
        <taxon>Auriscalpiaceae</taxon>
        <taxon>Artomyces</taxon>
    </lineage>
</organism>
<sequence length="408" mass="45381">MARIRTLRLQVTKGSSARYLMRSLTRSAPELETLHINACPDPRDDHTSRFTTFPDNFLNNHAPKLRHLYSENSSNFPWTSTILKNLVILDVSGYGQQADLPSLDVLVRGLAETNFLETLSLSHCFFRHPSEAPPLEVVARLPFLKKLDLFLIIYDATAFLKQLDFPISAAPYLDLDCTPEPDLVDFLSLISALATHLQKKGANAVFTGLTFDYDSVAAVREVEGLPSPYTGKVMLQFNRASTEWHGFDLARAALDLLSSEQLRSLSVTDESNWTAETWSNISERAMGLRTLHLDHEATKSLCLSLPIPLSDSSSDAAVSHAARFEASKSPFLPAFKSLQFCDGSFVLSPYDHRHRAATEASQMMTNAVQAWVSERAKGSSPLMELVFRNCTVLTAWVDTLRESVAVVD</sequence>
<reference evidence="1" key="1">
    <citation type="submission" date="2021-03" db="EMBL/GenBank/DDBJ databases">
        <authorList>
            <consortium name="DOE Joint Genome Institute"/>
            <person name="Ahrendt S."/>
            <person name="Looney B.P."/>
            <person name="Miyauchi S."/>
            <person name="Morin E."/>
            <person name="Drula E."/>
            <person name="Courty P.E."/>
            <person name="Chicoki N."/>
            <person name="Fauchery L."/>
            <person name="Kohler A."/>
            <person name="Kuo A."/>
            <person name="Labutti K."/>
            <person name="Pangilinan J."/>
            <person name="Lipzen A."/>
            <person name="Riley R."/>
            <person name="Andreopoulos W."/>
            <person name="He G."/>
            <person name="Johnson J."/>
            <person name="Barry K.W."/>
            <person name="Grigoriev I.V."/>
            <person name="Nagy L."/>
            <person name="Hibbett D."/>
            <person name="Henrissat B."/>
            <person name="Matheny P.B."/>
            <person name="Labbe J."/>
            <person name="Martin F."/>
        </authorList>
    </citation>
    <scope>NUCLEOTIDE SEQUENCE</scope>
    <source>
        <strain evidence="1">HHB10654</strain>
    </source>
</reference>
<keyword evidence="2" id="KW-1185">Reference proteome</keyword>
<accession>A0ACB8TDD7</accession>
<evidence type="ECO:0000313" key="1">
    <source>
        <dbReference type="EMBL" id="KAI0066390.1"/>
    </source>
</evidence>
<protein>
    <submittedName>
        <fullName evidence="1">Uncharacterized protein</fullName>
    </submittedName>
</protein>
<reference evidence="1" key="2">
    <citation type="journal article" date="2022" name="New Phytol.">
        <title>Evolutionary transition to the ectomycorrhizal habit in the genomes of a hyperdiverse lineage of mushroom-forming fungi.</title>
        <authorList>
            <person name="Looney B."/>
            <person name="Miyauchi S."/>
            <person name="Morin E."/>
            <person name="Drula E."/>
            <person name="Courty P.E."/>
            <person name="Kohler A."/>
            <person name="Kuo A."/>
            <person name="LaButti K."/>
            <person name="Pangilinan J."/>
            <person name="Lipzen A."/>
            <person name="Riley R."/>
            <person name="Andreopoulos W."/>
            <person name="He G."/>
            <person name="Johnson J."/>
            <person name="Nolan M."/>
            <person name="Tritt A."/>
            <person name="Barry K.W."/>
            <person name="Grigoriev I.V."/>
            <person name="Nagy L.G."/>
            <person name="Hibbett D."/>
            <person name="Henrissat B."/>
            <person name="Matheny P.B."/>
            <person name="Labbe J."/>
            <person name="Martin F.M."/>
        </authorList>
    </citation>
    <scope>NUCLEOTIDE SEQUENCE</scope>
    <source>
        <strain evidence="1">HHB10654</strain>
    </source>
</reference>
<proteinExistence type="predicted"/>
<dbReference type="Proteomes" id="UP000814140">
    <property type="component" value="Unassembled WGS sequence"/>
</dbReference>
<dbReference type="EMBL" id="MU277192">
    <property type="protein sequence ID" value="KAI0066390.1"/>
    <property type="molecule type" value="Genomic_DNA"/>
</dbReference>
<name>A0ACB8TDD7_9AGAM</name>
<evidence type="ECO:0000313" key="2">
    <source>
        <dbReference type="Proteomes" id="UP000814140"/>
    </source>
</evidence>
<comment type="caution">
    <text evidence="1">The sequence shown here is derived from an EMBL/GenBank/DDBJ whole genome shotgun (WGS) entry which is preliminary data.</text>
</comment>